<feature type="region of interest" description="Disordered" evidence="12">
    <location>
        <begin position="574"/>
        <end position="606"/>
    </location>
</feature>
<comment type="caution">
    <text evidence="15">The sequence shown here is derived from an EMBL/GenBank/DDBJ whole genome shotgun (WGS) entry which is preliminary data.</text>
</comment>
<dbReference type="GO" id="GO:0005096">
    <property type="term" value="F:GTPase activator activity"/>
    <property type="evidence" value="ECO:0007669"/>
    <property type="project" value="UniProtKB-KW"/>
</dbReference>
<dbReference type="InterPro" id="IPR041545">
    <property type="entry name" value="DUF5601"/>
</dbReference>
<dbReference type="InterPro" id="IPR008936">
    <property type="entry name" value="Rho_GTPase_activation_prot"/>
</dbReference>
<protein>
    <recommendedName>
        <fullName evidence="11">Receptor-mediated endocytosis protein 6</fullName>
    </recommendedName>
</protein>
<proteinExistence type="inferred from homology"/>
<evidence type="ECO:0000259" key="13">
    <source>
        <dbReference type="PROSITE" id="PS50018"/>
    </source>
</evidence>
<keyword evidence="6" id="KW-0344">Guanine-nucleotide releasing factor</keyword>
<evidence type="ECO:0000256" key="2">
    <source>
        <dbReference type="ARBA" id="ARBA00004170"/>
    </source>
</evidence>
<evidence type="ECO:0000256" key="7">
    <source>
        <dbReference type="ARBA" id="ARBA00023136"/>
    </source>
</evidence>
<dbReference type="GO" id="GO:0051049">
    <property type="term" value="P:regulation of transport"/>
    <property type="evidence" value="ECO:0007669"/>
    <property type="project" value="UniProtKB-ARBA"/>
</dbReference>
<comment type="function">
    <text evidence="9">Acts both as a GTPase-activating protein (GAP) and a guanine nucleotide exchange factor (GEF), and participates in endocytosis. Acts by regulating the activation of rab-5 by exchanging bound GDP for free GTP at clathrin coated pits.</text>
</comment>
<evidence type="ECO:0000313" key="15">
    <source>
        <dbReference type="EMBL" id="CAB3399665.1"/>
    </source>
</evidence>
<sequence length="1086" mass="124364">MADLLQKIRNSDSYKELYEIATRIRNQKLLTDSEQESLDIQRQNVAVDETRVLTEAWRCFYYKNILQQLKSQSDPLDPQNVCRLIKIISETESVPAYKAFGHHYSSIEDVLTTLYHEPNTVAKLMQNFDENDIHNNDSISNIFYQMVYSCGLFPEDELRLSQAVCQLLKLQLSSARGRMRQVIRKETAICTRFYRLYVETSHPTMVYLTGALRSSIIKVIQTGNFWLDIDEKQSANRFLRDNFRNKERLPEYRALVVSRLVELVDSFLEEIHKSLAILPPSLNWIIRNIFESLRADNDNAELTHACKDMFISNLICSAIISPQKFGIIDNDVRIGAIVSHNLAQIAMLIKAIPLQNLEEPPSEYKEFLTECRKTNLVSEMMETMLMDIPAPEVEVISVITNERLLSDKMKKTMFVGSIGEMNEMIKLARIESNMSDPSLWHIRKKFSKLPESFACTTQHLSMGSPEHPSRLSTLKNFQKKMLSGIKRNDPHDIEERRTIEKLDSINIVREEFEIFLAEYHPELYKELPSEEPIQDKHEPTPVPDDAPVRAAEEIAPQDEIVKTDDVSFSANEIQQPTEIDTISVKDKMENRSTSVSADHSTQEDGQTEVRGFAKLKIIGDRMKKGLTQSNTLTDIRSHIRRSASMARPETTLSSSASEQTLTSASPRDDILEKYASKAAPTVKPEHHSGNLISFESPRIEDIEPYYSSENLLNCRAFKDTLRKLGTVLGSISYLPHINCRVHGSDDERIDQKYLLYRFLSGLLCEAEHRRENGLAAQLLEVKRCIDLFLNDEVKILLEHLKLDEISKEEKFAELREQRILLMRQANDISSLEQKVILNKKLIEQNLVDSLMRIFLDSGFVQNKAPNTRSAEVETVLKFYDDFKHCHVQDERAELLKQLLEHLQSRLLKNADWSYASEPMIERAMIAIERYVMFGIYETAFYPNLGADQPRDKVLQASIATLALSVTPNSDFLRIPRRLHGEAPWPSAQAELSMLDIYVTARDKLKCIVRCCDVINNLIALSSKNAVASADDITPVLVFVIIKANPRALLSNVQFVEAFAGECIESGRDAYYWTNFKSAVEYIKTIL</sequence>
<feature type="region of interest" description="Disordered" evidence="12">
    <location>
        <begin position="635"/>
        <end position="668"/>
    </location>
</feature>
<dbReference type="PROSITE" id="PS51205">
    <property type="entry name" value="VPS9"/>
    <property type="match status" value="1"/>
</dbReference>
<dbReference type="SUPFAM" id="SSF48350">
    <property type="entry name" value="GTPase activation domain, GAP"/>
    <property type="match status" value="1"/>
</dbReference>
<comment type="subunit">
    <text evidence="10">Interacts with GDP-bound rab-5. Interacts with alpha-adaptin.</text>
</comment>
<dbReference type="Pfam" id="PF00616">
    <property type="entry name" value="RasGAP"/>
    <property type="match status" value="1"/>
</dbReference>
<evidence type="ECO:0000256" key="12">
    <source>
        <dbReference type="SAM" id="MobiDB-lite"/>
    </source>
</evidence>
<evidence type="ECO:0000256" key="9">
    <source>
        <dbReference type="ARBA" id="ARBA00057996"/>
    </source>
</evidence>
<dbReference type="InterPro" id="IPR045046">
    <property type="entry name" value="Vps9-like"/>
</dbReference>
<dbReference type="Gene3D" id="1.20.1050.80">
    <property type="entry name" value="VPS9 domain"/>
    <property type="match status" value="1"/>
</dbReference>
<dbReference type="GO" id="GO:0005085">
    <property type="term" value="F:guanyl-nucleotide exchange factor activity"/>
    <property type="evidence" value="ECO:0007669"/>
    <property type="project" value="UniProtKB-KW"/>
</dbReference>
<evidence type="ECO:0000313" key="16">
    <source>
        <dbReference type="Proteomes" id="UP000494206"/>
    </source>
</evidence>
<feature type="domain" description="Ras-GAP" evidence="13">
    <location>
        <begin position="103"/>
        <end position="354"/>
    </location>
</feature>
<keyword evidence="4" id="KW-0343">GTPase activation</keyword>
<keyword evidence="8" id="KW-0968">Cytoplasmic vesicle</keyword>
<keyword evidence="16" id="KW-1185">Reference proteome</keyword>
<dbReference type="GO" id="GO:0031267">
    <property type="term" value="F:small GTPase binding"/>
    <property type="evidence" value="ECO:0007669"/>
    <property type="project" value="TreeGrafter"/>
</dbReference>
<dbReference type="Pfam" id="PF18151">
    <property type="entry name" value="DUF5601"/>
    <property type="match status" value="1"/>
</dbReference>
<name>A0A8S1EPD8_9PELO</name>
<evidence type="ECO:0000256" key="5">
    <source>
        <dbReference type="ARBA" id="ARBA00022583"/>
    </source>
</evidence>
<dbReference type="GO" id="GO:0016020">
    <property type="term" value="C:membrane"/>
    <property type="evidence" value="ECO:0007669"/>
    <property type="project" value="UniProtKB-SubCell"/>
</dbReference>
<feature type="compositionally biased region" description="Polar residues" evidence="12">
    <location>
        <begin position="650"/>
        <end position="665"/>
    </location>
</feature>
<dbReference type="SMART" id="SM00167">
    <property type="entry name" value="VPS9"/>
    <property type="match status" value="1"/>
</dbReference>
<dbReference type="Pfam" id="PF02204">
    <property type="entry name" value="VPS9"/>
    <property type="match status" value="1"/>
</dbReference>
<feature type="domain" description="VPS9" evidence="14">
    <location>
        <begin position="948"/>
        <end position="1086"/>
    </location>
</feature>
<dbReference type="GO" id="GO:0030139">
    <property type="term" value="C:endocytic vesicle"/>
    <property type="evidence" value="ECO:0007669"/>
    <property type="project" value="TreeGrafter"/>
</dbReference>
<dbReference type="EMBL" id="CADEPM010000002">
    <property type="protein sequence ID" value="CAB3399665.1"/>
    <property type="molecule type" value="Genomic_DNA"/>
</dbReference>
<evidence type="ECO:0000256" key="8">
    <source>
        <dbReference type="ARBA" id="ARBA00023329"/>
    </source>
</evidence>
<evidence type="ECO:0000256" key="10">
    <source>
        <dbReference type="ARBA" id="ARBA00065347"/>
    </source>
</evidence>
<dbReference type="InterPro" id="IPR001936">
    <property type="entry name" value="RasGAP_dom"/>
</dbReference>
<dbReference type="Proteomes" id="UP000494206">
    <property type="component" value="Unassembled WGS sequence"/>
</dbReference>
<organism evidence="15 16">
    <name type="scientific">Caenorhabditis bovis</name>
    <dbReference type="NCBI Taxonomy" id="2654633"/>
    <lineage>
        <taxon>Eukaryota</taxon>
        <taxon>Metazoa</taxon>
        <taxon>Ecdysozoa</taxon>
        <taxon>Nematoda</taxon>
        <taxon>Chromadorea</taxon>
        <taxon>Rhabditida</taxon>
        <taxon>Rhabditina</taxon>
        <taxon>Rhabditomorpha</taxon>
        <taxon>Rhabditoidea</taxon>
        <taxon>Rhabditidae</taxon>
        <taxon>Peloderinae</taxon>
        <taxon>Caenorhabditis</taxon>
    </lineage>
</organism>
<dbReference type="PANTHER" id="PTHR23101">
    <property type="entry name" value="RAB GDP/GTP EXCHANGE FACTOR"/>
    <property type="match status" value="1"/>
</dbReference>
<keyword evidence="5" id="KW-0254">Endocytosis</keyword>
<dbReference type="AlphaFoldDB" id="A0A8S1EPD8"/>
<dbReference type="GO" id="GO:0006897">
    <property type="term" value="P:endocytosis"/>
    <property type="evidence" value="ECO:0007669"/>
    <property type="project" value="UniProtKB-KW"/>
</dbReference>
<dbReference type="Gene3D" id="1.10.506.10">
    <property type="entry name" value="GTPase Activation - p120gap, domain 1"/>
    <property type="match status" value="1"/>
</dbReference>
<dbReference type="PANTHER" id="PTHR23101:SF25">
    <property type="entry name" value="GTPASE-ACTIVATING PROTEIN AND VPS9 DOMAIN-CONTAINING PROTEIN 1"/>
    <property type="match status" value="1"/>
</dbReference>
<gene>
    <name evidence="15" type="ORF">CBOVIS_LOCUS2754</name>
</gene>
<evidence type="ECO:0000256" key="4">
    <source>
        <dbReference type="ARBA" id="ARBA00022468"/>
    </source>
</evidence>
<evidence type="ECO:0000259" key="14">
    <source>
        <dbReference type="PROSITE" id="PS51205"/>
    </source>
</evidence>
<comment type="similarity">
    <text evidence="3">Belongs to the GAPVD1 family.</text>
</comment>
<dbReference type="InterPro" id="IPR003123">
    <property type="entry name" value="VPS9"/>
</dbReference>
<evidence type="ECO:0000256" key="3">
    <source>
        <dbReference type="ARBA" id="ARBA00008489"/>
    </source>
</evidence>
<dbReference type="OrthoDB" id="10264848at2759"/>
<comment type="subcellular location">
    <subcellularLocation>
        <location evidence="1">Cytoplasmic vesicle</location>
        <location evidence="1">Clathrin-coated vesicle</location>
    </subcellularLocation>
    <subcellularLocation>
        <location evidence="2">Membrane</location>
        <topology evidence="2">Peripheral membrane protein</topology>
    </subcellularLocation>
</comment>
<dbReference type="FunFam" id="1.20.1050.80:FF:000001">
    <property type="entry name" value="GTPase-activating protein and VPS9 domain-containing protein 1 isoform X1"/>
    <property type="match status" value="1"/>
</dbReference>
<dbReference type="SUPFAM" id="SSF109993">
    <property type="entry name" value="VPS9 domain"/>
    <property type="match status" value="1"/>
</dbReference>
<accession>A0A8S1EPD8</accession>
<evidence type="ECO:0000256" key="11">
    <source>
        <dbReference type="ARBA" id="ARBA00074067"/>
    </source>
</evidence>
<evidence type="ECO:0000256" key="1">
    <source>
        <dbReference type="ARBA" id="ARBA00004132"/>
    </source>
</evidence>
<evidence type="ECO:0000256" key="6">
    <source>
        <dbReference type="ARBA" id="ARBA00022658"/>
    </source>
</evidence>
<dbReference type="PROSITE" id="PS50018">
    <property type="entry name" value="RAS_GTPASE_ACTIV_2"/>
    <property type="match status" value="1"/>
</dbReference>
<dbReference type="GO" id="GO:0030136">
    <property type="term" value="C:clathrin-coated vesicle"/>
    <property type="evidence" value="ECO:0007669"/>
    <property type="project" value="UniProtKB-SubCell"/>
</dbReference>
<reference evidence="15 16" key="1">
    <citation type="submission" date="2020-04" db="EMBL/GenBank/DDBJ databases">
        <authorList>
            <person name="Laetsch R D."/>
            <person name="Stevens L."/>
            <person name="Kumar S."/>
            <person name="Blaxter L. M."/>
        </authorList>
    </citation>
    <scope>NUCLEOTIDE SEQUENCE [LARGE SCALE GENOMIC DNA]</scope>
</reference>
<dbReference type="InterPro" id="IPR037191">
    <property type="entry name" value="VPS9_dom_sf"/>
</dbReference>
<dbReference type="GO" id="GO:0005829">
    <property type="term" value="C:cytosol"/>
    <property type="evidence" value="ECO:0007669"/>
    <property type="project" value="TreeGrafter"/>
</dbReference>
<keyword evidence="7" id="KW-0472">Membrane</keyword>